<keyword evidence="1" id="KW-0812">Transmembrane</keyword>
<name>A0A5N6ZJ44_9EURO</name>
<gene>
    <name evidence="2" type="ORF">BDV28DRAFT_126009</name>
</gene>
<reference evidence="3" key="1">
    <citation type="submission" date="2019-04" db="EMBL/GenBank/DDBJ databases">
        <title>Friends and foes A comparative genomics studyof 23 Aspergillus species from section Flavi.</title>
        <authorList>
            <consortium name="DOE Joint Genome Institute"/>
            <person name="Kjaerbolling I."/>
            <person name="Vesth T."/>
            <person name="Frisvad J.C."/>
            <person name="Nybo J.L."/>
            <person name="Theobald S."/>
            <person name="Kildgaard S."/>
            <person name="Isbrandt T."/>
            <person name="Kuo A."/>
            <person name="Sato A."/>
            <person name="Lyhne E.K."/>
            <person name="Kogle M.E."/>
            <person name="Wiebenga A."/>
            <person name="Kun R.S."/>
            <person name="Lubbers R.J."/>
            <person name="Makela M.R."/>
            <person name="Barry K."/>
            <person name="Chovatia M."/>
            <person name="Clum A."/>
            <person name="Daum C."/>
            <person name="Haridas S."/>
            <person name="He G."/>
            <person name="LaButti K."/>
            <person name="Lipzen A."/>
            <person name="Mondo S."/>
            <person name="Riley R."/>
            <person name="Salamov A."/>
            <person name="Simmons B.A."/>
            <person name="Magnuson J.K."/>
            <person name="Henrissat B."/>
            <person name="Mortensen U.H."/>
            <person name="Larsen T.O."/>
            <person name="Devries R.P."/>
            <person name="Grigoriev I.V."/>
            <person name="Machida M."/>
            <person name="Baker S.E."/>
            <person name="Andersen M.R."/>
        </authorList>
    </citation>
    <scope>NUCLEOTIDE SEQUENCE [LARGE SCALE GENOMIC DNA]</scope>
    <source>
        <strain evidence="3">CBS 553.77</strain>
    </source>
</reference>
<evidence type="ECO:0000313" key="2">
    <source>
        <dbReference type="EMBL" id="KAE8356976.1"/>
    </source>
</evidence>
<dbReference type="AlphaFoldDB" id="A0A5N6ZJ44"/>
<evidence type="ECO:0000313" key="3">
    <source>
        <dbReference type="Proteomes" id="UP000327118"/>
    </source>
</evidence>
<sequence>MMFVGGFGCCSVLTYIVKGRVVLGRLTSCFLGLLVHVGVCSLVGCLYRTLVLARLCGVHGSCLFGVFVIAFLTVVQRETSVFQFEPRC</sequence>
<dbReference type="EMBL" id="ML739033">
    <property type="protein sequence ID" value="KAE8356976.1"/>
    <property type="molecule type" value="Genomic_DNA"/>
</dbReference>
<dbReference type="Proteomes" id="UP000327118">
    <property type="component" value="Unassembled WGS sequence"/>
</dbReference>
<organism evidence="2 3">
    <name type="scientific">Aspergillus coremiiformis</name>
    <dbReference type="NCBI Taxonomy" id="138285"/>
    <lineage>
        <taxon>Eukaryota</taxon>
        <taxon>Fungi</taxon>
        <taxon>Dikarya</taxon>
        <taxon>Ascomycota</taxon>
        <taxon>Pezizomycotina</taxon>
        <taxon>Eurotiomycetes</taxon>
        <taxon>Eurotiomycetidae</taxon>
        <taxon>Eurotiales</taxon>
        <taxon>Aspergillaceae</taxon>
        <taxon>Aspergillus</taxon>
        <taxon>Aspergillus subgen. Circumdati</taxon>
    </lineage>
</organism>
<evidence type="ECO:0000256" key="1">
    <source>
        <dbReference type="SAM" id="Phobius"/>
    </source>
</evidence>
<keyword evidence="1" id="KW-1133">Transmembrane helix</keyword>
<feature type="transmembrane region" description="Helical" evidence="1">
    <location>
        <begin position="55"/>
        <end position="75"/>
    </location>
</feature>
<keyword evidence="3" id="KW-1185">Reference proteome</keyword>
<feature type="transmembrane region" description="Helical" evidence="1">
    <location>
        <begin position="29"/>
        <end position="48"/>
    </location>
</feature>
<keyword evidence="1" id="KW-0472">Membrane</keyword>
<accession>A0A5N6ZJ44</accession>
<proteinExistence type="predicted"/>
<protein>
    <submittedName>
        <fullName evidence="2">Uncharacterized protein</fullName>
    </submittedName>
</protein>